<evidence type="ECO:0000256" key="5">
    <source>
        <dbReference type="ARBA" id="ARBA00022741"/>
    </source>
</evidence>
<evidence type="ECO:0000256" key="7">
    <source>
        <dbReference type="ARBA" id="ARBA00023136"/>
    </source>
</evidence>
<dbReference type="InterPro" id="IPR003439">
    <property type="entry name" value="ABC_transporter-like_ATP-bd"/>
</dbReference>
<dbReference type="GO" id="GO:0005524">
    <property type="term" value="F:ATP binding"/>
    <property type="evidence" value="ECO:0007669"/>
    <property type="project" value="UniProtKB-KW"/>
</dbReference>
<dbReference type="NCBIfam" id="TIGR01727">
    <property type="entry name" value="oligo_HPY"/>
    <property type="match status" value="1"/>
</dbReference>
<protein>
    <submittedName>
        <fullName evidence="9">Oligopeptide transport ATP-binding protein OppD</fullName>
    </submittedName>
</protein>
<dbReference type="RefSeq" id="WP_238247100.1">
    <property type="nucleotide sequence ID" value="NZ_BPQP01000140.1"/>
</dbReference>
<evidence type="ECO:0000256" key="3">
    <source>
        <dbReference type="ARBA" id="ARBA00022448"/>
    </source>
</evidence>
<dbReference type="CDD" id="cd03257">
    <property type="entry name" value="ABC_NikE_OppD_transporters"/>
    <property type="match status" value="1"/>
</dbReference>
<evidence type="ECO:0000259" key="8">
    <source>
        <dbReference type="PROSITE" id="PS50893"/>
    </source>
</evidence>
<gene>
    <name evidence="9" type="primary">oppD_4</name>
    <name evidence="9" type="ORF">OCOJLMKI_5232</name>
</gene>
<comment type="caution">
    <text evidence="9">The sequence shown here is derived from an EMBL/GenBank/DDBJ whole genome shotgun (WGS) entry which is preliminary data.</text>
</comment>
<sequence length="330" mass="35815">MALLEVDTLQTHFRTPDGVNRAVDGVSFHVERGETLAIVGESGCGKSVTAMSILRLIPEPPGKSAGAIRFGGRDLLKLSEREMRRIRGDEISMIFQEPMTSLNPVLKVGRQIGESLRLHQGLGRHQAEAQAVDMLKLVGIPEPKQRAGEYPHQLSGGMRQRVMIAMALACSPKLLIADEPTTALDVTIQAQILDLMRDLKERVGAAILLITHDLGVVAEVADRVVVMYAGRKVEEAPVRRLFAKPRHPYTRGLLGAVPRLGSSLEDRAGRLAEIPGMVPSLKTRIEGCVFAGRCPEVQDVCRRHAPGLEEKAPGHVAACHLSLRDQAAAA</sequence>
<dbReference type="PANTHER" id="PTHR43297">
    <property type="entry name" value="OLIGOPEPTIDE TRANSPORT ATP-BINDING PROTEIN APPD"/>
    <property type="match status" value="1"/>
</dbReference>
<accession>A0ABQ4S677</accession>
<feature type="domain" description="ABC transporter" evidence="8">
    <location>
        <begin position="4"/>
        <end position="254"/>
    </location>
</feature>
<reference evidence="9" key="1">
    <citation type="journal article" date="2021" name="Front. Microbiol.">
        <title>Comprehensive Comparative Genomics and Phenotyping of Methylobacterium Species.</title>
        <authorList>
            <person name="Alessa O."/>
            <person name="Ogura Y."/>
            <person name="Fujitani Y."/>
            <person name="Takami H."/>
            <person name="Hayashi T."/>
            <person name="Sahin N."/>
            <person name="Tani A."/>
        </authorList>
    </citation>
    <scope>NUCLEOTIDE SEQUENCE</scope>
    <source>
        <strain evidence="9">DSM 19015</strain>
    </source>
</reference>
<dbReference type="SUPFAM" id="SSF52540">
    <property type="entry name" value="P-loop containing nucleoside triphosphate hydrolases"/>
    <property type="match status" value="1"/>
</dbReference>
<evidence type="ECO:0000313" key="10">
    <source>
        <dbReference type="Proteomes" id="UP001055125"/>
    </source>
</evidence>
<dbReference type="PROSITE" id="PS00211">
    <property type="entry name" value="ABC_TRANSPORTER_1"/>
    <property type="match status" value="1"/>
</dbReference>
<dbReference type="Proteomes" id="UP001055125">
    <property type="component" value="Unassembled WGS sequence"/>
</dbReference>
<organism evidence="9 10">
    <name type="scientific">Methylobacterium iners</name>
    <dbReference type="NCBI Taxonomy" id="418707"/>
    <lineage>
        <taxon>Bacteria</taxon>
        <taxon>Pseudomonadati</taxon>
        <taxon>Pseudomonadota</taxon>
        <taxon>Alphaproteobacteria</taxon>
        <taxon>Hyphomicrobiales</taxon>
        <taxon>Methylobacteriaceae</taxon>
        <taxon>Methylobacterium</taxon>
    </lineage>
</organism>
<dbReference type="EMBL" id="BPQP01000140">
    <property type="protein sequence ID" value="GJD97993.1"/>
    <property type="molecule type" value="Genomic_DNA"/>
</dbReference>
<keyword evidence="3" id="KW-0813">Transport</keyword>
<dbReference type="Pfam" id="PF00005">
    <property type="entry name" value="ABC_tran"/>
    <property type="match status" value="1"/>
</dbReference>
<proteinExistence type="inferred from homology"/>
<dbReference type="Pfam" id="PF08352">
    <property type="entry name" value="oligo_HPY"/>
    <property type="match status" value="1"/>
</dbReference>
<dbReference type="SMART" id="SM00382">
    <property type="entry name" value="AAA"/>
    <property type="match status" value="1"/>
</dbReference>
<keyword evidence="4" id="KW-1003">Cell membrane</keyword>
<keyword evidence="5" id="KW-0547">Nucleotide-binding</keyword>
<dbReference type="InterPro" id="IPR003593">
    <property type="entry name" value="AAA+_ATPase"/>
</dbReference>
<reference evidence="9" key="2">
    <citation type="submission" date="2021-08" db="EMBL/GenBank/DDBJ databases">
        <authorList>
            <person name="Tani A."/>
            <person name="Ola A."/>
            <person name="Ogura Y."/>
            <person name="Katsura K."/>
            <person name="Hayashi T."/>
        </authorList>
    </citation>
    <scope>NUCLEOTIDE SEQUENCE</scope>
    <source>
        <strain evidence="9">DSM 19015</strain>
    </source>
</reference>
<comment type="similarity">
    <text evidence="2">Belongs to the ABC transporter superfamily.</text>
</comment>
<dbReference type="InterPro" id="IPR013563">
    <property type="entry name" value="Oligopep_ABC_C"/>
</dbReference>
<comment type="subcellular location">
    <subcellularLocation>
        <location evidence="1">Cell inner membrane</location>
        <topology evidence="1">Peripheral membrane protein</topology>
    </subcellularLocation>
</comment>
<evidence type="ECO:0000256" key="6">
    <source>
        <dbReference type="ARBA" id="ARBA00022840"/>
    </source>
</evidence>
<evidence type="ECO:0000256" key="1">
    <source>
        <dbReference type="ARBA" id="ARBA00004417"/>
    </source>
</evidence>
<evidence type="ECO:0000313" key="9">
    <source>
        <dbReference type="EMBL" id="GJD97993.1"/>
    </source>
</evidence>
<dbReference type="InterPro" id="IPR017871">
    <property type="entry name" value="ABC_transporter-like_CS"/>
</dbReference>
<dbReference type="PANTHER" id="PTHR43297:SF2">
    <property type="entry name" value="DIPEPTIDE TRANSPORT ATP-BINDING PROTEIN DPPD"/>
    <property type="match status" value="1"/>
</dbReference>
<dbReference type="Gene3D" id="3.40.50.300">
    <property type="entry name" value="P-loop containing nucleotide triphosphate hydrolases"/>
    <property type="match status" value="1"/>
</dbReference>
<evidence type="ECO:0000256" key="2">
    <source>
        <dbReference type="ARBA" id="ARBA00005417"/>
    </source>
</evidence>
<dbReference type="PROSITE" id="PS50893">
    <property type="entry name" value="ABC_TRANSPORTER_2"/>
    <property type="match status" value="1"/>
</dbReference>
<keyword evidence="10" id="KW-1185">Reference proteome</keyword>
<evidence type="ECO:0000256" key="4">
    <source>
        <dbReference type="ARBA" id="ARBA00022475"/>
    </source>
</evidence>
<dbReference type="InterPro" id="IPR027417">
    <property type="entry name" value="P-loop_NTPase"/>
</dbReference>
<dbReference type="InterPro" id="IPR050388">
    <property type="entry name" value="ABC_Ni/Peptide_Import"/>
</dbReference>
<name>A0ABQ4S677_9HYPH</name>
<keyword evidence="7" id="KW-0472">Membrane</keyword>
<keyword evidence="6 9" id="KW-0067">ATP-binding</keyword>